<keyword evidence="2" id="KW-1133">Transmembrane helix</keyword>
<dbReference type="SUPFAM" id="SSF100895">
    <property type="entry name" value="Kazal-type serine protease inhibitors"/>
    <property type="match status" value="2"/>
</dbReference>
<protein>
    <recommendedName>
        <fullName evidence="3">Kazal-like domain-containing protein</fullName>
    </recommendedName>
</protein>
<dbReference type="EMBL" id="KQ981864">
    <property type="protein sequence ID" value="KYN34272.1"/>
    <property type="molecule type" value="Genomic_DNA"/>
</dbReference>
<dbReference type="CDD" id="cd00104">
    <property type="entry name" value="KAZAL_FS"/>
    <property type="match status" value="2"/>
</dbReference>
<reference evidence="4 5" key="1">
    <citation type="submission" date="2016-03" db="EMBL/GenBank/DDBJ databases">
        <title>Trachymyrmex septentrionalis WGS genome.</title>
        <authorList>
            <person name="Nygaard S."/>
            <person name="Hu H."/>
            <person name="Boomsma J."/>
            <person name="Zhang G."/>
        </authorList>
    </citation>
    <scope>NUCLEOTIDE SEQUENCE [LARGE SCALE GENOMIC DNA]</scope>
    <source>
        <strain evidence="4">Tsep2-gDNA-1</strain>
        <tissue evidence="4">Whole body</tissue>
    </source>
</reference>
<dbReference type="Pfam" id="PF00050">
    <property type="entry name" value="Kazal_1"/>
    <property type="match status" value="1"/>
</dbReference>
<name>A0A195F272_9HYME</name>
<dbReference type="InterPro" id="IPR039932">
    <property type="entry name" value="Spink4-like"/>
</dbReference>
<sequence>MHVSDTSFYSIVVQVLTLIWLVALAFPQRDWSGNVVDDSIIFNDNDEANSSTPSSTTQRTINNNNNNTNTTNNNCPCSATAEYNPVCGTDNVTYWNIGRFNCAKNCNPQLEIRVIRSCEPYIQQSIAASPFVITAFPQNLDNGPVEMTQVDGFVFDGPVTSESNGRQGITSTSRTTTSSILNSIYNACVINCPVTSEYNPVCGTDNADYVNPGRLKCAQRCGRDRIYLSISHIKYTRFLLLIDHRSGNYNEVIPTIPRLIVLSEDRAISLNNRQFTQTIYETIDIVVTSLFAQNNTN</sequence>
<keyword evidence="5" id="KW-1185">Reference proteome</keyword>
<proteinExistence type="predicted"/>
<dbReference type="GO" id="GO:0004867">
    <property type="term" value="F:serine-type endopeptidase inhibitor activity"/>
    <property type="evidence" value="ECO:0007669"/>
    <property type="project" value="InterPro"/>
</dbReference>
<dbReference type="PANTHER" id="PTHR21179">
    <property type="entry name" value="SERINE-TYPE ENDOPEPTIDASE INHIBITOR"/>
    <property type="match status" value="1"/>
</dbReference>
<organism evidence="4 5">
    <name type="scientific">Trachymyrmex septentrionalis</name>
    <dbReference type="NCBI Taxonomy" id="34720"/>
    <lineage>
        <taxon>Eukaryota</taxon>
        <taxon>Metazoa</taxon>
        <taxon>Ecdysozoa</taxon>
        <taxon>Arthropoda</taxon>
        <taxon>Hexapoda</taxon>
        <taxon>Insecta</taxon>
        <taxon>Pterygota</taxon>
        <taxon>Neoptera</taxon>
        <taxon>Endopterygota</taxon>
        <taxon>Hymenoptera</taxon>
        <taxon>Apocrita</taxon>
        <taxon>Aculeata</taxon>
        <taxon>Formicoidea</taxon>
        <taxon>Formicidae</taxon>
        <taxon>Myrmicinae</taxon>
        <taxon>Trachymyrmex</taxon>
    </lineage>
</organism>
<evidence type="ECO:0000256" key="2">
    <source>
        <dbReference type="SAM" id="Phobius"/>
    </source>
</evidence>
<keyword evidence="2" id="KW-0472">Membrane</keyword>
<gene>
    <name evidence="4" type="ORF">ALC56_11379</name>
</gene>
<dbReference type="PANTHER" id="PTHR21179:SF1">
    <property type="entry name" value="KAZ1-TYPE SERINE PROTEASE INHIBITOR-LIKE PROTEIN TYPE EPSILON-RELATED"/>
    <property type="match status" value="1"/>
</dbReference>
<evidence type="ECO:0000313" key="4">
    <source>
        <dbReference type="EMBL" id="KYN34272.1"/>
    </source>
</evidence>
<dbReference type="InterPro" id="IPR036058">
    <property type="entry name" value="Kazal_dom_sf"/>
</dbReference>
<dbReference type="STRING" id="34720.A0A195F272"/>
<dbReference type="SMART" id="SM00280">
    <property type="entry name" value="KAZAL"/>
    <property type="match status" value="2"/>
</dbReference>
<evidence type="ECO:0000256" key="1">
    <source>
        <dbReference type="SAM" id="MobiDB-lite"/>
    </source>
</evidence>
<feature type="transmembrane region" description="Helical" evidence="2">
    <location>
        <begin position="6"/>
        <end position="26"/>
    </location>
</feature>
<evidence type="ECO:0000313" key="5">
    <source>
        <dbReference type="Proteomes" id="UP000078541"/>
    </source>
</evidence>
<feature type="domain" description="Kazal-like" evidence="3">
    <location>
        <begin position="69"/>
        <end position="120"/>
    </location>
</feature>
<evidence type="ECO:0000259" key="3">
    <source>
        <dbReference type="PROSITE" id="PS51465"/>
    </source>
</evidence>
<accession>A0A195F272</accession>
<dbReference type="Proteomes" id="UP000078541">
    <property type="component" value="Unassembled WGS sequence"/>
</dbReference>
<dbReference type="InterPro" id="IPR002350">
    <property type="entry name" value="Kazal_dom"/>
</dbReference>
<keyword evidence="2" id="KW-0812">Transmembrane</keyword>
<dbReference type="Gene3D" id="3.30.60.30">
    <property type="match status" value="2"/>
</dbReference>
<dbReference type="PROSITE" id="PS51465">
    <property type="entry name" value="KAZAL_2"/>
    <property type="match status" value="1"/>
</dbReference>
<feature type="region of interest" description="Disordered" evidence="1">
    <location>
        <begin position="46"/>
        <end position="70"/>
    </location>
</feature>
<feature type="compositionally biased region" description="Polar residues" evidence="1">
    <location>
        <begin position="48"/>
        <end position="61"/>
    </location>
</feature>
<dbReference type="AlphaFoldDB" id="A0A195F272"/>
<dbReference type="Pfam" id="PF07648">
    <property type="entry name" value="Kazal_2"/>
    <property type="match status" value="1"/>
</dbReference>